<evidence type="ECO:0000313" key="8">
    <source>
        <dbReference type="EMBL" id="EPS60380.1"/>
    </source>
</evidence>
<keyword evidence="2" id="KW-0547">Nucleotide-binding</keyword>
<protein>
    <submittedName>
        <fullName evidence="8">Uncharacterized protein</fullName>
    </submittedName>
</protein>
<evidence type="ECO:0000256" key="6">
    <source>
        <dbReference type="ARBA" id="ARBA00023306"/>
    </source>
</evidence>
<dbReference type="GO" id="GO:0003682">
    <property type="term" value="F:chromatin binding"/>
    <property type="evidence" value="ECO:0007669"/>
    <property type="project" value="TreeGrafter"/>
</dbReference>
<keyword evidence="5" id="KW-0539">Nucleus</keyword>
<keyword evidence="4" id="KW-0067">ATP-binding</keyword>
<dbReference type="PANTHER" id="PTHR12172">
    <property type="entry name" value="CELL CYCLE CHECKPOINT PROTEIN RAD17"/>
    <property type="match status" value="1"/>
</dbReference>
<dbReference type="EMBL" id="AUSU01007616">
    <property type="protein sequence ID" value="EPS60380.1"/>
    <property type="molecule type" value="Genomic_DNA"/>
</dbReference>
<dbReference type="GO" id="GO:0006281">
    <property type="term" value="P:DNA repair"/>
    <property type="evidence" value="ECO:0007669"/>
    <property type="project" value="InterPro"/>
</dbReference>
<evidence type="ECO:0000256" key="1">
    <source>
        <dbReference type="ARBA" id="ARBA00004123"/>
    </source>
</evidence>
<organism evidence="8 9">
    <name type="scientific">Genlisea aurea</name>
    <dbReference type="NCBI Taxonomy" id="192259"/>
    <lineage>
        <taxon>Eukaryota</taxon>
        <taxon>Viridiplantae</taxon>
        <taxon>Streptophyta</taxon>
        <taxon>Embryophyta</taxon>
        <taxon>Tracheophyta</taxon>
        <taxon>Spermatophyta</taxon>
        <taxon>Magnoliopsida</taxon>
        <taxon>eudicotyledons</taxon>
        <taxon>Gunneridae</taxon>
        <taxon>Pentapetalae</taxon>
        <taxon>asterids</taxon>
        <taxon>lamiids</taxon>
        <taxon>Lamiales</taxon>
        <taxon>Lentibulariaceae</taxon>
        <taxon>Genlisea</taxon>
    </lineage>
</organism>
<dbReference type="OrthoDB" id="1750028at2759"/>
<feature type="non-terminal residue" evidence="8">
    <location>
        <position position="1"/>
    </location>
</feature>
<dbReference type="GO" id="GO:0003689">
    <property type="term" value="F:DNA clamp loader activity"/>
    <property type="evidence" value="ECO:0007669"/>
    <property type="project" value="TreeGrafter"/>
</dbReference>
<evidence type="ECO:0000256" key="2">
    <source>
        <dbReference type="ARBA" id="ARBA00022741"/>
    </source>
</evidence>
<comment type="subcellular location">
    <subcellularLocation>
        <location evidence="1">Nucleus</location>
    </subcellularLocation>
</comment>
<dbReference type="GO" id="GO:0005524">
    <property type="term" value="F:ATP binding"/>
    <property type="evidence" value="ECO:0007669"/>
    <property type="project" value="UniProtKB-KW"/>
</dbReference>
<dbReference type="Proteomes" id="UP000015453">
    <property type="component" value="Unassembled WGS sequence"/>
</dbReference>
<proteinExistence type="predicted"/>
<comment type="caution">
    <text evidence="8">The sequence shown here is derived from an EMBL/GenBank/DDBJ whole genome shotgun (WGS) entry which is preliminary data.</text>
</comment>
<dbReference type="GO" id="GO:0005634">
    <property type="term" value="C:nucleus"/>
    <property type="evidence" value="ECO:0007669"/>
    <property type="project" value="UniProtKB-SubCell"/>
</dbReference>
<feature type="compositionally biased region" description="Basic and acidic residues" evidence="7">
    <location>
        <begin position="1"/>
        <end position="17"/>
    </location>
</feature>
<keyword evidence="3" id="KW-0227">DNA damage</keyword>
<accession>S8C0S4</accession>
<reference evidence="8 9" key="1">
    <citation type="journal article" date="2013" name="BMC Genomics">
        <title>The miniature genome of a carnivorous plant Genlisea aurea contains a low number of genes and short non-coding sequences.</title>
        <authorList>
            <person name="Leushkin E.V."/>
            <person name="Sutormin R.A."/>
            <person name="Nabieva E.R."/>
            <person name="Penin A.A."/>
            <person name="Kondrashov A.S."/>
            <person name="Logacheva M.D."/>
        </authorList>
    </citation>
    <scope>NUCLEOTIDE SEQUENCE [LARGE SCALE GENOMIC DNA]</scope>
</reference>
<dbReference type="InterPro" id="IPR004582">
    <property type="entry name" value="Checkpoint_prot_Rad17_Rad24"/>
</dbReference>
<evidence type="ECO:0000313" key="9">
    <source>
        <dbReference type="Proteomes" id="UP000015453"/>
    </source>
</evidence>
<keyword evidence="9" id="KW-1185">Reference proteome</keyword>
<evidence type="ECO:0000256" key="5">
    <source>
        <dbReference type="ARBA" id="ARBA00023242"/>
    </source>
</evidence>
<evidence type="ECO:0000256" key="7">
    <source>
        <dbReference type="SAM" id="MobiDB-lite"/>
    </source>
</evidence>
<sequence>STPRKEQGSSNPRKDNRSSTPNKRTKSCKSGSGGLLTDAPLSQEIPNLRLEAQLAAEETSQMFAGRKTHPFFTSWKGVKSSQDLANSESVKRREESGLVFPPIHISQNSDDEFGNLDWGYWVFAERSSAVDIQ</sequence>
<dbReference type="GO" id="GO:0033314">
    <property type="term" value="P:mitotic DNA replication checkpoint signaling"/>
    <property type="evidence" value="ECO:0007669"/>
    <property type="project" value="TreeGrafter"/>
</dbReference>
<feature type="region of interest" description="Disordered" evidence="7">
    <location>
        <begin position="1"/>
        <end position="43"/>
    </location>
</feature>
<dbReference type="PANTHER" id="PTHR12172:SF1">
    <property type="entry name" value="P-LOOP CONTAINING NUCLEOSIDE TRIPHOSPHATE HYDROLASES SUPERFAMILY PROTEIN"/>
    <property type="match status" value="1"/>
</dbReference>
<dbReference type="AlphaFoldDB" id="S8C0S4"/>
<gene>
    <name evidence="8" type="ORF">M569_14424</name>
</gene>
<name>S8C0S4_9LAMI</name>
<evidence type="ECO:0000256" key="4">
    <source>
        <dbReference type="ARBA" id="ARBA00022840"/>
    </source>
</evidence>
<keyword evidence="6" id="KW-0131">Cell cycle</keyword>
<dbReference type="GO" id="GO:0000077">
    <property type="term" value="P:DNA damage checkpoint signaling"/>
    <property type="evidence" value="ECO:0007669"/>
    <property type="project" value="TreeGrafter"/>
</dbReference>
<evidence type="ECO:0000256" key="3">
    <source>
        <dbReference type="ARBA" id="ARBA00022763"/>
    </source>
</evidence>
<feature type="non-terminal residue" evidence="8">
    <location>
        <position position="133"/>
    </location>
</feature>